<organism evidence="1 2">
    <name type="scientific">Thalassobacterium maritimum</name>
    <dbReference type="NCBI Taxonomy" id="3041265"/>
    <lineage>
        <taxon>Bacteria</taxon>
        <taxon>Pseudomonadati</taxon>
        <taxon>Verrucomicrobiota</taxon>
        <taxon>Opitutia</taxon>
        <taxon>Puniceicoccales</taxon>
        <taxon>Coraliomargaritaceae</taxon>
        <taxon>Thalassobacterium</taxon>
    </lineage>
</organism>
<proteinExistence type="predicted"/>
<dbReference type="Gene3D" id="3.40.30.10">
    <property type="entry name" value="Glutaredoxin"/>
    <property type="match status" value="1"/>
</dbReference>
<dbReference type="SUPFAM" id="SSF52833">
    <property type="entry name" value="Thioredoxin-like"/>
    <property type="match status" value="1"/>
</dbReference>
<dbReference type="EMBL" id="JARXHW010000042">
    <property type="protein sequence ID" value="MDQ8208858.1"/>
    <property type="molecule type" value="Genomic_DNA"/>
</dbReference>
<reference evidence="1 2" key="1">
    <citation type="submission" date="2023-04" db="EMBL/GenBank/DDBJ databases">
        <title>A novel bacteria isolated from coastal sediment.</title>
        <authorList>
            <person name="Liu X.-J."/>
            <person name="Du Z.-J."/>
        </authorList>
    </citation>
    <scope>NUCLEOTIDE SEQUENCE [LARGE SCALE GENOMIC DNA]</scope>
    <source>
        <strain evidence="1 2">SDUM461003</strain>
    </source>
</reference>
<protein>
    <recommendedName>
        <fullName evidence="3">RedB protein</fullName>
    </recommendedName>
</protein>
<evidence type="ECO:0000313" key="2">
    <source>
        <dbReference type="Proteomes" id="UP001225316"/>
    </source>
</evidence>
<sequence>MRESFRNVFIALLWLVLVIWGISALWVYSQRAGGFSSVPDFWPEHSSLPAAEGVQLLMFVHPRCPCSRASLGELAVLMRNCQQGLSARVLFISPKGQSMEWVHSSLWAQAKRIPNVSVELDVNAMEARRFGAEVSGATLVYGAQGELLFHGGITASRGHYGDNMGRLAIQQLSMGRETVSETAVFGCPLNDVLCGGGEFTTTSQM</sequence>
<dbReference type="InterPro" id="IPR036249">
    <property type="entry name" value="Thioredoxin-like_sf"/>
</dbReference>
<keyword evidence="2" id="KW-1185">Reference proteome</keyword>
<evidence type="ECO:0008006" key="3">
    <source>
        <dbReference type="Google" id="ProtNLM"/>
    </source>
</evidence>
<comment type="caution">
    <text evidence="1">The sequence shown here is derived from an EMBL/GenBank/DDBJ whole genome shotgun (WGS) entry which is preliminary data.</text>
</comment>
<dbReference type="Proteomes" id="UP001225316">
    <property type="component" value="Unassembled WGS sequence"/>
</dbReference>
<gene>
    <name evidence="1" type="ORF">QEH52_15125</name>
</gene>
<evidence type="ECO:0000313" key="1">
    <source>
        <dbReference type="EMBL" id="MDQ8208858.1"/>
    </source>
</evidence>
<name>A0ABU1AXH1_9BACT</name>
<accession>A0ABU1AXH1</accession>